<dbReference type="PANTHER" id="PTHR10622:SF10">
    <property type="entry name" value="HET DOMAIN-CONTAINING PROTEIN"/>
    <property type="match status" value="1"/>
</dbReference>
<dbReference type="HOGENOM" id="CLU_000288_138_1_1"/>
<dbReference type="Proteomes" id="UP000054538">
    <property type="component" value="Unassembled WGS sequence"/>
</dbReference>
<evidence type="ECO:0000313" key="2">
    <source>
        <dbReference type="EMBL" id="KIK99530.1"/>
    </source>
</evidence>
<dbReference type="InterPro" id="IPR010730">
    <property type="entry name" value="HET"/>
</dbReference>
<dbReference type="EMBL" id="KN824857">
    <property type="protein sequence ID" value="KIK99530.1"/>
    <property type="molecule type" value="Genomic_DNA"/>
</dbReference>
<keyword evidence="3" id="KW-1185">Reference proteome</keyword>
<proteinExistence type="predicted"/>
<sequence length="526" mass="59810">MKDIPRSQFPLTSTPSPSIIIQPETDEELSFSIRQLYLDHFDAYVFNRLPTYLIHISDMKLVSRSEVWENIRPRVKPSNRTLEEARRIKEQRGVQQDVLKIHCLKYIDDLLKYAILSHRWGVGEPEFRDMSSKIHRERPVPAGLGYKKLLKFCEKARDDYGCAYAWSDTCCINKESSAELAEAVLSMYRWYRDAHICIVHLAGSSSVKDFPNEPWFTRGWTLQELLAPKRLRFFGKDWVPIRPKGEAQENSSFHRPDDKSSPFMLNAISEAADIGLDHLKNFNLNPNSVAVSEKMRWASNRKTTRVEDVAYCLLGIFDISIPIAYGEGGRSFYRLLEAIAQRCIDPTFFAWVGEPSIYSHALPASPAGYGSKETAGVVAKIKSLASRYPIGDSGYTITKLGLRVKLLVVPAEQSGGDWSHCHLTTTDKAFPQTIRVSGFPNLKFAHGHTLAIVDYNRIDATRGMLRAGEHHFCLFLSECKEWDGDVPIMYKRSTDNLLTFHSAVDFTQELTTVCLSHHDTTLCLHN</sequence>
<dbReference type="STRING" id="930991.A0A0D0ECK5"/>
<dbReference type="PANTHER" id="PTHR10622">
    <property type="entry name" value="HET DOMAIN-CONTAINING PROTEIN"/>
    <property type="match status" value="1"/>
</dbReference>
<evidence type="ECO:0000313" key="3">
    <source>
        <dbReference type="Proteomes" id="UP000054538"/>
    </source>
</evidence>
<accession>A0A0D0ECK5</accession>
<protein>
    <recommendedName>
        <fullName evidence="1">Heterokaryon incompatibility domain-containing protein</fullName>
    </recommendedName>
</protein>
<organism evidence="2 3">
    <name type="scientific">Paxillus rubicundulus Ve08.2h10</name>
    <dbReference type="NCBI Taxonomy" id="930991"/>
    <lineage>
        <taxon>Eukaryota</taxon>
        <taxon>Fungi</taxon>
        <taxon>Dikarya</taxon>
        <taxon>Basidiomycota</taxon>
        <taxon>Agaricomycotina</taxon>
        <taxon>Agaricomycetes</taxon>
        <taxon>Agaricomycetidae</taxon>
        <taxon>Boletales</taxon>
        <taxon>Paxilineae</taxon>
        <taxon>Paxillaceae</taxon>
        <taxon>Paxillus</taxon>
    </lineage>
</organism>
<gene>
    <name evidence="2" type="ORF">PAXRUDRAFT_822692</name>
</gene>
<reference evidence="3" key="2">
    <citation type="submission" date="2015-01" db="EMBL/GenBank/DDBJ databases">
        <title>Evolutionary Origins and Diversification of the Mycorrhizal Mutualists.</title>
        <authorList>
            <consortium name="DOE Joint Genome Institute"/>
            <consortium name="Mycorrhizal Genomics Consortium"/>
            <person name="Kohler A."/>
            <person name="Kuo A."/>
            <person name="Nagy L.G."/>
            <person name="Floudas D."/>
            <person name="Copeland A."/>
            <person name="Barry K.W."/>
            <person name="Cichocki N."/>
            <person name="Veneault-Fourrey C."/>
            <person name="LaButti K."/>
            <person name="Lindquist E.A."/>
            <person name="Lipzen A."/>
            <person name="Lundell T."/>
            <person name="Morin E."/>
            <person name="Murat C."/>
            <person name="Riley R."/>
            <person name="Ohm R."/>
            <person name="Sun H."/>
            <person name="Tunlid A."/>
            <person name="Henrissat B."/>
            <person name="Grigoriev I.V."/>
            <person name="Hibbett D.S."/>
            <person name="Martin F."/>
        </authorList>
    </citation>
    <scope>NUCLEOTIDE SEQUENCE [LARGE SCALE GENOMIC DNA]</scope>
    <source>
        <strain evidence="3">Ve08.2h10</strain>
    </source>
</reference>
<dbReference type="Pfam" id="PF06985">
    <property type="entry name" value="HET"/>
    <property type="match status" value="1"/>
</dbReference>
<dbReference type="InParanoid" id="A0A0D0ECK5"/>
<dbReference type="OrthoDB" id="674604at2759"/>
<reference evidence="2 3" key="1">
    <citation type="submission" date="2014-04" db="EMBL/GenBank/DDBJ databases">
        <authorList>
            <consortium name="DOE Joint Genome Institute"/>
            <person name="Kuo A."/>
            <person name="Kohler A."/>
            <person name="Jargeat P."/>
            <person name="Nagy L.G."/>
            <person name="Floudas D."/>
            <person name="Copeland A."/>
            <person name="Barry K.W."/>
            <person name="Cichocki N."/>
            <person name="Veneault-Fourrey C."/>
            <person name="LaButti K."/>
            <person name="Lindquist E.A."/>
            <person name="Lipzen A."/>
            <person name="Lundell T."/>
            <person name="Morin E."/>
            <person name="Murat C."/>
            <person name="Sun H."/>
            <person name="Tunlid A."/>
            <person name="Henrissat B."/>
            <person name="Grigoriev I.V."/>
            <person name="Hibbett D.S."/>
            <person name="Martin F."/>
            <person name="Nordberg H.P."/>
            <person name="Cantor M.N."/>
            <person name="Hua S.X."/>
        </authorList>
    </citation>
    <scope>NUCLEOTIDE SEQUENCE [LARGE SCALE GENOMIC DNA]</scope>
    <source>
        <strain evidence="2 3">Ve08.2h10</strain>
    </source>
</reference>
<evidence type="ECO:0000259" key="1">
    <source>
        <dbReference type="Pfam" id="PF06985"/>
    </source>
</evidence>
<feature type="domain" description="Heterokaryon incompatibility" evidence="1">
    <location>
        <begin position="113"/>
        <end position="206"/>
    </location>
</feature>
<dbReference type="AlphaFoldDB" id="A0A0D0ECK5"/>
<name>A0A0D0ECK5_9AGAM</name>